<name>A0A4T0F3G5_9BASI</name>
<feature type="transmembrane region" description="Helical" evidence="1">
    <location>
        <begin position="214"/>
        <end position="232"/>
    </location>
</feature>
<feature type="transmembrane region" description="Helical" evidence="1">
    <location>
        <begin position="122"/>
        <end position="142"/>
    </location>
</feature>
<evidence type="ECO:0000256" key="1">
    <source>
        <dbReference type="SAM" id="Phobius"/>
    </source>
</evidence>
<keyword evidence="1" id="KW-0812">Transmembrane</keyword>
<keyword evidence="1" id="KW-1133">Transmembrane helix</keyword>
<accession>A0A4T0F3G5</accession>
<dbReference type="Proteomes" id="UP000310189">
    <property type="component" value="Unassembled WGS sequence"/>
</dbReference>
<keyword evidence="3" id="KW-1185">Reference proteome</keyword>
<dbReference type="OrthoDB" id="3355302at2759"/>
<feature type="transmembrane region" description="Helical" evidence="1">
    <location>
        <begin position="77"/>
        <end position="102"/>
    </location>
</feature>
<dbReference type="EMBL" id="SPNW01000284">
    <property type="protein sequence ID" value="TIA81839.1"/>
    <property type="molecule type" value="Genomic_DNA"/>
</dbReference>
<protein>
    <submittedName>
        <fullName evidence="2">Uncharacterized protein</fullName>
    </submittedName>
</protein>
<feature type="transmembrane region" description="Helical" evidence="1">
    <location>
        <begin position="13"/>
        <end position="38"/>
    </location>
</feature>
<proteinExistence type="predicted"/>
<evidence type="ECO:0000313" key="3">
    <source>
        <dbReference type="Proteomes" id="UP000310189"/>
    </source>
</evidence>
<sequence length="273" mass="29153">MDALGDTAVLPKIVTIVLALGIASAGFGLLLVPAMAWTRIVAFYKPRKTFEAHESRASWSNIKTYLFKDKIKPCLRWFVADIAATMLSKLTSYILALTLAPILPDGRFVVYEGPTSTLLANAPGALTFFVNAAAPTALLLPFEVATNRASLLPGKESIWNLFSQSERKNPKQLYAHLLPFVLQSSAISAITALISSACLALFSPDSFVGLSIKFAGMVISLTQSLVTARLCAQYTGKDEQMKSGGCKASTCSCSNTPQSSLFVDSLTLGGCNA</sequence>
<dbReference type="AlphaFoldDB" id="A0A4T0F3G5"/>
<organism evidence="2 3">
    <name type="scientific">Wallemia hederae</name>
    <dbReference type="NCBI Taxonomy" id="1540922"/>
    <lineage>
        <taxon>Eukaryota</taxon>
        <taxon>Fungi</taxon>
        <taxon>Dikarya</taxon>
        <taxon>Basidiomycota</taxon>
        <taxon>Wallemiomycotina</taxon>
        <taxon>Wallemiomycetes</taxon>
        <taxon>Wallemiales</taxon>
        <taxon>Wallemiaceae</taxon>
        <taxon>Wallemia</taxon>
    </lineage>
</organism>
<comment type="caution">
    <text evidence="2">The sequence shown here is derived from an EMBL/GenBank/DDBJ whole genome shotgun (WGS) entry which is preliminary data.</text>
</comment>
<feature type="transmembrane region" description="Helical" evidence="1">
    <location>
        <begin position="177"/>
        <end position="202"/>
    </location>
</feature>
<keyword evidence="1" id="KW-0472">Membrane</keyword>
<reference evidence="2 3" key="1">
    <citation type="submission" date="2019-03" db="EMBL/GenBank/DDBJ databases">
        <title>Sequencing 23 genomes of Wallemia ichthyophaga.</title>
        <authorList>
            <person name="Gostincar C."/>
        </authorList>
    </citation>
    <scope>NUCLEOTIDE SEQUENCE [LARGE SCALE GENOMIC DNA]</scope>
    <source>
        <strain evidence="2 3">EXF-5753</strain>
    </source>
</reference>
<evidence type="ECO:0000313" key="2">
    <source>
        <dbReference type="EMBL" id="TIA81839.1"/>
    </source>
</evidence>
<gene>
    <name evidence="2" type="ORF">E3P99_04147</name>
</gene>